<proteinExistence type="predicted"/>
<dbReference type="AlphaFoldDB" id="A0A369IZT6"/>
<reference evidence="2" key="1">
    <citation type="submission" date="2018-04" db="EMBL/GenBank/DDBJ databases">
        <title>Whole genome sequencing of Hypsizygus marmoreus.</title>
        <authorList>
            <person name="Choi I.-G."/>
            <person name="Min B."/>
            <person name="Kim J.-G."/>
            <person name="Kim S."/>
            <person name="Oh Y.-L."/>
            <person name="Kong W.-S."/>
            <person name="Park H."/>
            <person name="Jeong J."/>
            <person name="Song E.-S."/>
        </authorList>
    </citation>
    <scope>NUCLEOTIDE SEQUENCE [LARGE SCALE GENOMIC DNA]</scope>
    <source>
        <strain evidence="2">51987-8</strain>
    </source>
</reference>
<keyword evidence="1" id="KW-1133">Transmembrane helix</keyword>
<name>A0A369IZT6_HYPMA</name>
<evidence type="ECO:0000313" key="2">
    <source>
        <dbReference type="EMBL" id="RDB15259.1"/>
    </source>
</evidence>
<dbReference type="InParanoid" id="A0A369IZT6"/>
<keyword evidence="1" id="KW-0812">Transmembrane</keyword>
<evidence type="ECO:0000313" key="3">
    <source>
        <dbReference type="Proteomes" id="UP000076154"/>
    </source>
</evidence>
<organism evidence="2 3">
    <name type="scientific">Hypsizygus marmoreus</name>
    <name type="common">White beech mushroom</name>
    <name type="synonym">Agaricus marmoreus</name>
    <dbReference type="NCBI Taxonomy" id="39966"/>
    <lineage>
        <taxon>Eukaryota</taxon>
        <taxon>Fungi</taxon>
        <taxon>Dikarya</taxon>
        <taxon>Basidiomycota</taxon>
        <taxon>Agaricomycotina</taxon>
        <taxon>Agaricomycetes</taxon>
        <taxon>Agaricomycetidae</taxon>
        <taxon>Agaricales</taxon>
        <taxon>Tricholomatineae</taxon>
        <taxon>Lyophyllaceae</taxon>
        <taxon>Hypsizygus</taxon>
    </lineage>
</organism>
<dbReference type="EMBL" id="LUEZ02000184">
    <property type="protein sequence ID" value="RDB15259.1"/>
    <property type="molecule type" value="Genomic_DNA"/>
</dbReference>
<evidence type="ECO:0008006" key="4">
    <source>
        <dbReference type="Google" id="ProtNLM"/>
    </source>
</evidence>
<protein>
    <recommendedName>
        <fullName evidence="4">Transmembrane protein</fullName>
    </recommendedName>
</protein>
<evidence type="ECO:0000256" key="1">
    <source>
        <dbReference type="SAM" id="Phobius"/>
    </source>
</evidence>
<dbReference type="Proteomes" id="UP000076154">
    <property type="component" value="Unassembled WGS sequence"/>
</dbReference>
<keyword evidence="1" id="KW-0472">Membrane</keyword>
<feature type="transmembrane region" description="Helical" evidence="1">
    <location>
        <begin position="61"/>
        <end position="81"/>
    </location>
</feature>
<comment type="caution">
    <text evidence="2">The sequence shown here is derived from an EMBL/GenBank/DDBJ whole genome shotgun (WGS) entry which is preliminary data.</text>
</comment>
<keyword evidence="3" id="KW-1185">Reference proteome</keyword>
<accession>A0A369IZT6</accession>
<gene>
    <name evidence="2" type="ORF">Hypma_004804</name>
</gene>
<sequence length="169" mass="17913">MVSTAHRVSAGELHRECVTFKERGTHSVLPSPIVEPVSLSQLNCLTTLHPHRVLCIRNMRYSVMALFAITFAVVAAAPLWGDGGAFGVVGISAIPVRPVAGRAPSSARGRGGGGLAGAIVQRTPTSDESLVRRVHLYVSSLERTSASINSSLQESHQRQHTAILAASLE</sequence>